<dbReference type="Proteomes" id="UP000002586">
    <property type="component" value="Chromosome"/>
</dbReference>
<keyword evidence="2" id="KW-0521">NADP</keyword>
<dbReference type="RefSeq" id="WP_011712808.1">
    <property type="nucleotide sequence ID" value="NC_008576.1"/>
</dbReference>
<name>A0L6R0_MAGMM</name>
<dbReference type="SUPFAM" id="SSF51735">
    <property type="entry name" value="NAD(P)-binding Rossmann-fold domains"/>
    <property type="match status" value="1"/>
</dbReference>
<dbReference type="eggNOG" id="COG0300">
    <property type="taxonomic scope" value="Bacteria"/>
</dbReference>
<dbReference type="PROSITE" id="PS00061">
    <property type="entry name" value="ADH_SHORT"/>
    <property type="match status" value="1"/>
</dbReference>
<dbReference type="KEGG" id="mgm:Mmc1_1141"/>
<evidence type="ECO:0000313" key="5">
    <source>
        <dbReference type="EMBL" id="ABK43653.1"/>
    </source>
</evidence>
<reference evidence="5 6" key="2">
    <citation type="journal article" date="2012" name="Int. J. Syst. Evol. Microbiol.">
        <title>Magnetococcus marinus gen. nov., sp. nov., a marine, magnetotactic bacterium that represents a novel lineage (Magnetococcaceae fam. nov.; Magnetococcales ord. nov.) at the base of the Alphaproteobacteria.</title>
        <authorList>
            <person name="Bazylinski D.A."/>
            <person name="Williams T.J."/>
            <person name="Lefevre C.T."/>
            <person name="Berg R.J."/>
            <person name="Zhang C.L."/>
            <person name="Bowser S.S."/>
            <person name="Dean A.J."/>
            <person name="Beveridge T.J."/>
        </authorList>
    </citation>
    <scope>NUCLEOTIDE SEQUENCE [LARGE SCALE GENOMIC DNA]</scope>
    <source>
        <strain evidence="6">ATCC BAA-1437 / JCM 17883 / MC-1</strain>
    </source>
</reference>
<dbReference type="InterPro" id="IPR002347">
    <property type="entry name" value="SDR_fam"/>
</dbReference>
<dbReference type="InterPro" id="IPR036291">
    <property type="entry name" value="NAD(P)-bd_dom_sf"/>
</dbReference>
<feature type="domain" description="Ketoreductase" evidence="4">
    <location>
        <begin position="1"/>
        <end position="186"/>
    </location>
</feature>
<gene>
    <name evidence="5" type="ordered locus">Mmc1_1141</name>
</gene>
<evidence type="ECO:0000256" key="2">
    <source>
        <dbReference type="ARBA" id="ARBA00022857"/>
    </source>
</evidence>
<dbReference type="EMBL" id="CP000471">
    <property type="protein sequence ID" value="ABK43653.1"/>
    <property type="molecule type" value="Genomic_DNA"/>
</dbReference>
<comment type="similarity">
    <text evidence="1">Belongs to the short-chain dehydrogenases/reductases (SDR) family.</text>
</comment>
<protein>
    <submittedName>
        <fullName evidence="5">Short-chain dehydrogenase/reductase SDR</fullName>
    </submittedName>
</protein>
<dbReference type="SMART" id="SM00822">
    <property type="entry name" value="PKS_KR"/>
    <property type="match status" value="1"/>
</dbReference>
<dbReference type="Pfam" id="PF00106">
    <property type="entry name" value="adh_short"/>
    <property type="match status" value="1"/>
</dbReference>
<evidence type="ECO:0000256" key="1">
    <source>
        <dbReference type="ARBA" id="ARBA00006484"/>
    </source>
</evidence>
<proteinExistence type="inferred from homology"/>
<dbReference type="PRINTS" id="PR00081">
    <property type="entry name" value="GDHRDH"/>
</dbReference>
<dbReference type="GO" id="GO:0016491">
    <property type="term" value="F:oxidoreductase activity"/>
    <property type="evidence" value="ECO:0007669"/>
    <property type="project" value="UniProtKB-KW"/>
</dbReference>
<dbReference type="AlphaFoldDB" id="A0L6R0"/>
<organism evidence="5 6">
    <name type="scientific">Magnetococcus marinus (strain ATCC BAA-1437 / JCM 17883 / MC-1)</name>
    <dbReference type="NCBI Taxonomy" id="156889"/>
    <lineage>
        <taxon>Bacteria</taxon>
        <taxon>Pseudomonadati</taxon>
        <taxon>Pseudomonadota</taxon>
        <taxon>Magnetococcia</taxon>
        <taxon>Magnetococcales</taxon>
        <taxon>Magnetococcaceae</taxon>
        <taxon>Magnetococcus</taxon>
    </lineage>
</organism>
<dbReference type="HOGENOM" id="CLU_1136336_0_0_5"/>
<keyword evidence="6" id="KW-1185">Reference proteome</keyword>
<dbReference type="STRING" id="156889.Mmc1_1141"/>
<dbReference type="PANTHER" id="PTHR43391">
    <property type="entry name" value="RETINOL DEHYDROGENASE-RELATED"/>
    <property type="match status" value="1"/>
</dbReference>
<dbReference type="OrthoDB" id="335726at2"/>
<accession>A0L6R0</accession>
<keyword evidence="3" id="KW-0560">Oxidoreductase</keyword>
<evidence type="ECO:0000313" key="6">
    <source>
        <dbReference type="Proteomes" id="UP000002586"/>
    </source>
</evidence>
<sequence length="244" mass="27410">MTQMIVGASAGLGRALAEHYAQKGHPLLLISSDSRDCERMVADLSLRFGVQVRYFAQDLSNGDWPFSAIEARLSELPPLKGVLLPVGFTDDADLLTIEPKQLEKILRVNFTSVAMFISHFLPHLRSTPGSKIVAFGSISSIRGRGRNIIYSSAKRALISYFESLAHGLNDQGPAVWLINVGYLATNQSFAQRTLLPPQDPHQLAKLVQMLPSNRSGIRFWPGYWRWIALILRMIPWFIYKRLSF</sequence>
<evidence type="ECO:0000259" key="4">
    <source>
        <dbReference type="SMART" id="SM00822"/>
    </source>
</evidence>
<dbReference type="CDD" id="cd05233">
    <property type="entry name" value="SDR_c"/>
    <property type="match status" value="1"/>
</dbReference>
<dbReference type="InterPro" id="IPR020904">
    <property type="entry name" value="Sc_DH/Rdtase_CS"/>
</dbReference>
<dbReference type="PANTHER" id="PTHR43391:SF14">
    <property type="entry name" value="DEHYDROGENASE_REDUCTASE SDR FAMILY PROTEIN 7-LIKE"/>
    <property type="match status" value="1"/>
</dbReference>
<evidence type="ECO:0000256" key="3">
    <source>
        <dbReference type="ARBA" id="ARBA00023002"/>
    </source>
</evidence>
<reference evidence="6" key="1">
    <citation type="journal article" date="2009" name="Appl. Environ. Microbiol.">
        <title>Complete genome sequence of the chemolithoautotrophic marine magnetotactic coccus strain MC-1.</title>
        <authorList>
            <person name="Schubbe S."/>
            <person name="Williams T.J."/>
            <person name="Xie G."/>
            <person name="Kiss H.E."/>
            <person name="Brettin T.S."/>
            <person name="Martinez D."/>
            <person name="Ross C.A."/>
            <person name="Schuler D."/>
            <person name="Cox B.L."/>
            <person name="Nealson K.H."/>
            <person name="Bazylinski D.A."/>
        </authorList>
    </citation>
    <scope>NUCLEOTIDE SEQUENCE [LARGE SCALE GENOMIC DNA]</scope>
    <source>
        <strain evidence="6">ATCC BAA-1437 / JCM 17883 / MC-1</strain>
    </source>
</reference>
<dbReference type="Gene3D" id="3.40.50.720">
    <property type="entry name" value="NAD(P)-binding Rossmann-like Domain"/>
    <property type="match status" value="1"/>
</dbReference>
<dbReference type="InterPro" id="IPR057326">
    <property type="entry name" value="KR_dom"/>
</dbReference>